<dbReference type="AlphaFoldDB" id="A0AA36GWN0"/>
<keyword evidence="4" id="KW-1185">Reference proteome</keyword>
<keyword evidence="2" id="KW-0812">Transmembrane</keyword>
<dbReference type="Proteomes" id="UP001176961">
    <property type="component" value="Unassembled WGS sequence"/>
</dbReference>
<feature type="transmembrane region" description="Helical" evidence="2">
    <location>
        <begin position="66"/>
        <end position="89"/>
    </location>
</feature>
<evidence type="ECO:0000313" key="4">
    <source>
        <dbReference type="Proteomes" id="UP001176961"/>
    </source>
</evidence>
<feature type="compositionally biased region" description="Basic residues" evidence="1">
    <location>
        <begin position="112"/>
        <end position="126"/>
    </location>
</feature>
<keyword evidence="2" id="KW-1133">Transmembrane helix</keyword>
<reference evidence="3" key="1">
    <citation type="submission" date="2023-07" db="EMBL/GenBank/DDBJ databases">
        <authorList>
            <consortium name="CYATHOMIX"/>
        </authorList>
    </citation>
    <scope>NUCLEOTIDE SEQUENCE</scope>
    <source>
        <strain evidence="3">N/A</strain>
    </source>
</reference>
<feature type="compositionally biased region" description="Low complexity" evidence="1">
    <location>
        <begin position="156"/>
        <end position="172"/>
    </location>
</feature>
<evidence type="ECO:0000256" key="2">
    <source>
        <dbReference type="SAM" id="Phobius"/>
    </source>
</evidence>
<feature type="region of interest" description="Disordered" evidence="1">
    <location>
        <begin position="101"/>
        <end position="304"/>
    </location>
</feature>
<organism evidence="3 4">
    <name type="scientific">Cylicocyclus nassatus</name>
    <name type="common">Nematode worm</name>
    <dbReference type="NCBI Taxonomy" id="53992"/>
    <lineage>
        <taxon>Eukaryota</taxon>
        <taxon>Metazoa</taxon>
        <taxon>Ecdysozoa</taxon>
        <taxon>Nematoda</taxon>
        <taxon>Chromadorea</taxon>
        <taxon>Rhabditida</taxon>
        <taxon>Rhabditina</taxon>
        <taxon>Rhabditomorpha</taxon>
        <taxon>Strongyloidea</taxon>
        <taxon>Strongylidae</taxon>
        <taxon>Cylicocyclus</taxon>
    </lineage>
</organism>
<feature type="compositionally biased region" description="Basic and acidic residues" evidence="1">
    <location>
        <begin position="127"/>
        <end position="155"/>
    </location>
</feature>
<proteinExistence type="predicted"/>
<evidence type="ECO:0000313" key="3">
    <source>
        <dbReference type="EMBL" id="CAJ0599664.1"/>
    </source>
</evidence>
<sequence>MGTTKKKITRKKTPTKVKTSKIAGTPITQRLKAASTTTLLSITETPTVIDGSVKSWLSTFTNTDNLPLFVVLAGLVFVVLAMILCCFCSRSKKDEGIERLEEEELPASERAARHRQASPPKKHEHHEHRESHERRERHERHEPHSEKASAKETRSKGSSTSKASSASRGSSKPPSPRKSKTPTAPKHDEFARPRSEKETQTSTGFDTTAQTMDTMDLQMGRPPRRIDRATKRLKRLLRLTSREERKSGMAPQQDQARTNILDEMGNVEEASQTPSVTASGAAPPGYEQAVPFMPTTQTSEERKW</sequence>
<accession>A0AA36GWN0</accession>
<feature type="compositionally biased region" description="Polar residues" evidence="1">
    <location>
        <begin position="269"/>
        <end position="278"/>
    </location>
</feature>
<feature type="compositionally biased region" description="Basic and acidic residues" evidence="1">
    <location>
        <begin position="185"/>
        <end position="199"/>
    </location>
</feature>
<keyword evidence="2" id="KW-0472">Membrane</keyword>
<evidence type="ECO:0000256" key="1">
    <source>
        <dbReference type="SAM" id="MobiDB-lite"/>
    </source>
</evidence>
<name>A0AA36GWN0_CYLNA</name>
<comment type="caution">
    <text evidence="3">The sequence shown here is derived from an EMBL/GenBank/DDBJ whole genome shotgun (WGS) entry which is preliminary data.</text>
</comment>
<gene>
    <name evidence="3" type="ORF">CYNAS_LOCUS11647</name>
</gene>
<protein>
    <submittedName>
        <fullName evidence="3">Uncharacterized protein</fullName>
    </submittedName>
</protein>
<dbReference type="EMBL" id="CATQJL010000223">
    <property type="protein sequence ID" value="CAJ0599664.1"/>
    <property type="molecule type" value="Genomic_DNA"/>
</dbReference>
<feature type="compositionally biased region" description="Polar residues" evidence="1">
    <location>
        <begin position="200"/>
        <end position="213"/>
    </location>
</feature>